<comment type="subcellular location">
    <subcellularLocation>
        <location evidence="1">Nucleus</location>
    </subcellularLocation>
</comment>
<feature type="compositionally biased region" description="Basic and acidic residues" evidence="6">
    <location>
        <begin position="43"/>
        <end position="67"/>
    </location>
</feature>
<organism evidence="8 9">
    <name type="scientific">Cladophialophora carrionii</name>
    <dbReference type="NCBI Taxonomy" id="86049"/>
    <lineage>
        <taxon>Eukaryota</taxon>
        <taxon>Fungi</taxon>
        <taxon>Dikarya</taxon>
        <taxon>Ascomycota</taxon>
        <taxon>Pezizomycotina</taxon>
        <taxon>Eurotiomycetes</taxon>
        <taxon>Chaetothyriomycetidae</taxon>
        <taxon>Chaetothyriales</taxon>
        <taxon>Herpotrichiellaceae</taxon>
        <taxon>Cladophialophora</taxon>
    </lineage>
</organism>
<evidence type="ECO:0000256" key="4">
    <source>
        <dbReference type="ARBA" id="ARBA00022833"/>
    </source>
</evidence>
<evidence type="ECO:0000256" key="3">
    <source>
        <dbReference type="ARBA" id="ARBA00022771"/>
    </source>
</evidence>
<feature type="compositionally biased region" description="Polar residues" evidence="6">
    <location>
        <begin position="230"/>
        <end position="242"/>
    </location>
</feature>
<dbReference type="GO" id="GO:0008270">
    <property type="term" value="F:zinc ion binding"/>
    <property type="evidence" value="ECO:0007669"/>
    <property type="project" value="UniProtKB-KW"/>
</dbReference>
<evidence type="ECO:0000313" key="8">
    <source>
        <dbReference type="EMBL" id="OCT51843.1"/>
    </source>
</evidence>
<dbReference type="PROSITE" id="PS50171">
    <property type="entry name" value="ZF_MATRIN"/>
    <property type="match status" value="1"/>
</dbReference>
<keyword evidence="5" id="KW-0539">Nucleus</keyword>
<dbReference type="Pfam" id="PF06220">
    <property type="entry name" value="zf-U1"/>
    <property type="match status" value="1"/>
</dbReference>
<feature type="domain" description="Matrin-type" evidence="7">
    <location>
        <begin position="11"/>
        <end position="42"/>
    </location>
</feature>
<gene>
    <name evidence="8" type="ORF">CLCR_08910</name>
</gene>
<protein>
    <submittedName>
        <fullName evidence="8">Putative formin binding protein</fullName>
    </submittedName>
</protein>
<dbReference type="GO" id="GO:0003723">
    <property type="term" value="F:RNA binding"/>
    <property type="evidence" value="ECO:0007669"/>
    <property type="project" value="TreeGrafter"/>
</dbReference>
<evidence type="ECO:0000313" key="9">
    <source>
        <dbReference type="Proteomes" id="UP000094526"/>
    </source>
</evidence>
<keyword evidence="2" id="KW-0479">Metal-binding</keyword>
<reference evidence="9" key="1">
    <citation type="submission" date="2015-07" db="EMBL/GenBank/DDBJ databases">
        <authorList>
            <person name="Teixeira M.M."/>
            <person name="Souza R.C."/>
            <person name="Almeida L.G."/>
            <person name="Vicente V.A."/>
            <person name="de Hoog S."/>
            <person name="Bocca A.L."/>
            <person name="de Almeida S.R."/>
            <person name="Vasconcelos A.T."/>
            <person name="Felipe M.S."/>
        </authorList>
    </citation>
    <scope>NUCLEOTIDE SEQUENCE [LARGE SCALE GENOMIC DNA]</scope>
    <source>
        <strain evidence="9">KSF</strain>
    </source>
</reference>
<dbReference type="InterPro" id="IPR013085">
    <property type="entry name" value="U1-CZ_Znf_C2H2"/>
</dbReference>
<feature type="region of interest" description="Disordered" evidence="6">
    <location>
        <begin position="28"/>
        <end position="102"/>
    </location>
</feature>
<keyword evidence="4" id="KW-0862">Zinc</keyword>
<sequence length="290" mass="32459">MSEYWKSTPKYWCKHCSTYVKDTPFERKQHENTAKHQNNLKRFLRDIQNNHERGEREKERAKSEVQRLKGIATDDTNKSSSSSYSVSKPTPSVHRPATGPPAIADRKRQWAQLAEMGIKVPEEFRPEVAMAGDWQTLSQQVVGEAPLSTGVKKRRYEGQEDDQEEKEAAGEAVVRRGWGATTKTYPGQDDPDLDDLLSGSIPVKTEKSGSQIKGESGMSMKQERHPALTQDESVAGNHTSPTVEACSGDNPMTPKVVEEEPGATQTPLLKDQALEEVSMPVFKRRRPKVS</sequence>
<dbReference type="AlphaFoldDB" id="A0A1C1CTL6"/>
<evidence type="ECO:0000256" key="6">
    <source>
        <dbReference type="SAM" id="MobiDB-lite"/>
    </source>
</evidence>
<comment type="caution">
    <text evidence="8">The sequence shown here is derived from an EMBL/GenBank/DDBJ whole genome shotgun (WGS) entry which is preliminary data.</text>
</comment>
<dbReference type="InterPro" id="IPR003604">
    <property type="entry name" value="Matrin/U1-like-C_Znf_C2H2"/>
</dbReference>
<evidence type="ECO:0000256" key="1">
    <source>
        <dbReference type="ARBA" id="ARBA00004123"/>
    </source>
</evidence>
<evidence type="ECO:0000256" key="2">
    <source>
        <dbReference type="ARBA" id="ARBA00022723"/>
    </source>
</evidence>
<evidence type="ECO:0000256" key="5">
    <source>
        <dbReference type="ARBA" id="ARBA00023242"/>
    </source>
</evidence>
<dbReference type="PANTHER" id="PTHR13173">
    <property type="entry name" value="WW DOMAIN BINDING PROTEIN 4"/>
    <property type="match status" value="1"/>
</dbReference>
<dbReference type="VEuPathDB" id="FungiDB:CLCR_08910"/>
<dbReference type="Proteomes" id="UP000094526">
    <property type="component" value="Unassembled WGS sequence"/>
</dbReference>
<keyword evidence="3" id="KW-0863">Zinc-finger</keyword>
<dbReference type="InterPro" id="IPR036236">
    <property type="entry name" value="Znf_C2H2_sf"/>
</dbReference>
<dbReference type="InterPro" id="IPR000690">
    <property type="entry name" value="Matrin/U1-C_Znf_C2H2"/>
</dbReference>
<proteinExistence type="predicted"/>
<feature type="compositionally biased region" description="Low complexity" evidence="6">
    <location>
        <begin position="78"/>
        <end position="93"/>
    </location>
</feature>
<dbReference type="GO" id="GO:0000398">
    <property type="term" value="P:mRNA splicing, via spliceosome"/>
    <property type="evidence" value="ECO:0007669"/>
    <property type="project" value="InterPro"/>
</dbReference>
<dbReference type="GO" id="GO:0071011">
    <property type="term" value="C:precatalytic spliceosome"/>
    <property type="evidence" value="ECO:0007669"/>
    <property type="project" value="TreeGrafter"/>
</dbReference>
<evidence type="ECO:0000259" key="7">
    <source>
        <dbReference type="PROSITE" id="PS50171"/>
    </source>
</evidence>
<dbReference type="SMART" id="SM00451">
    <property type="entry name" value="ZnF_U1"/>
    <property type="match status" value="1"/>
</dbReference>
<dbReference type="STRING" id="86049.A0A1C1CTL6"/>
<dbReference type="Gene3D" id="3.30.160.60">
    <property type="entry name" value="Classic Zinc Finger"/>
    <property type="match status" value="1"/>
</dbReference>
<dbReference type="EMBL" id="LGRB01000009">
    <property type="protein sequence ID" value="OCT51843.1"/>
    <property type="molecule type" value="Genomic_DNA"/>
</dbReference>
<name>A0A1C1CTL6_9EURO</name>
<dbReference type="VEuPathDB" id="FungiDB:G647_06275"/>
<dbReference type="eggNOG" id="KOG0150">
    <property type="taxonomic scope" value="Eukaryota"/>
</dbReference>
<dbReference type="InterPro" id="IPR040023">
    <property type="entry name" value="WBP4"/>
</dbReference>
<keyword evidence="9" id="KW-1185">Reference proteome</keyword>
<dbReference type="SUPFAM" id="SSF57667">
    <property type="entry name" value="beta-beta-alpha zinc fingers"/>
    <property type="match status" value="1"/>
</dbReference>
<dbReference type="PANTHER" id="PTHR13173:SF10">
    <property type="entry name" value="WW DOMAIN-BINDING PROTEIN 4"/>
    <property type="match status" value="1"/>
</dbReference>
<accession>A0A1C1CTL6</accession>
<feature type="region of interest" description="Disordered" evidence="6">
    <location>
        <begin position="145"/>
        <end position="255"/>
    </location>
</feature>
<dbReference type="OrthoDB" id="191651at2759"/>